<sequence length="102" mass="11209">MARIDCLVSYVLPHRRSPSSKPMMMIVVCCWHWVGLRKSAHRSKIHSQNTPEDILQMIAEGMGGGGGAGGLEPAQLCNRRHRSVRQLGANDTIDSGETPRTT</sequence>
<evidence type="ECO:0000313" key="3">
    <source>
        <dbReference type="Proteomes" id="UP001519460"/>
    </source>
</evidence>
<evidence type="ECO:0000256" key="1">
    <source>
        <dbReference type="SAM" id="MobiDB-lite"/>
    </source>
</evidence>
<reference evidence="2 3" key="1">
    <citation type="journal article" date="2023" name="Sci. Data">
        <title>Genome assembly of the Korean intertidal mud-creeper Batillaria attramentaria.</title>
        <authorList>
            <person name="Patra A.K."/>
            <person name="Ho P.T."/>
            <person name="Jun S."/>
            <person name="Lee S.J."/>
            <person name="Kim Y."/>
            <person name="Won Y.J."/>
        </authorList>
    </citation>
    <scope>NUCLEOTIDE SEQUENCE [LARGE SCALE GENOMIC DNA]</scope>
    <source>
        <strain evidence="2">Wonlab-2016</strain>
    </source>
</reference>
<protein>
    <submittedName>
        <fullName evidence="2">Uncharacterized protein</fullName>
    </submittedName>
</protein>
<dbReference type="AlphaFoldDB" id="A0ABD0K7S3"/>
<proteinExistence type="predicted"/>
<dbReference type="Proteomes" id="UP001519460">
    <property type="component" value="Unassembled WGS sequence"/>
</dbReference>
<keyword evidence="3" id="KW-1185">Reference proteome</keyword>
<accession>A0ABD0K7S3</accession>
<feature type="region of interest" description="Disordered" evidence="1">
    <location>
        <begin position="83"/>
        <end position="102"/>
    </location>
</feature>
<gene>
    <name evidence="2" type="ORF">BaRGS_00025709</name>
</gene>
<dbReference type="EMBL" id="JACVVK020000234">
    <property type="protein sequence ID" value="KAK7483046.1"/>
    <property type="molecule type" value="Genomic_DNA"/>
</dbReference>
<comment type="caution">
    <text evidence="2">The sequence shown here is derived from an EMBL/GenBank/DDBJ whole genome shotgun (WGS) entry which is preliminary data.</text>
</comment>
<name>A0ABD0K7S3_9CAEN</name>
<feature type="compositionally biased region" description="Polar residues" evidence="1">
    <location>
        <begin position="92"/>
        <end position="102"/>
    </location>
</feature>
<evidence type="ECO:0000313" key="2">
    <source>
        <dbReference type="EMBL" id="KAK7483046.1"/>
    </source>
</evidence>
<organism evidence="2 3">
    <name type="scientific">Batillaria attramentaria</name>
    <dbReference type="NCBI Taxonomy" id="370345"/>
    <lineage>
        <taxon>Eukaryota</taxon>
        <taxon>Metazoa</taxon>
        <taxon>Spiralia</taxon>
        <taxon>Lophotrochozoa</taxon>
        <taxon>Mollusca</taxon>
        <taxon>Gastropoda</taxon>
        <taxon>Caenogastropoda</taxon>
        <taxon>Sorbeoconcha</taxon>
        <taxon>Cerithioidea</taxon>
        <taxon>Batillariidae</taxon>
        <taxon>Batillaria</taxon>
    </lineage>
</organism>